<name>A0AAJ7FFU8_CEPCN</name>
<organism evidence="3 4">
    <name type="scientific">Cephus cinctus</name>
    <name type="common">Wheat stem sawfly</name>
    <dbReference type="NCBI Taxonomy" id="211228"/>
    <lineage>
        <taxon>Eukaryota</taxon>
        <taxon>Metazoa</taxon>
        <taxon>Ecdysozoa</taxon>
        <taxon>Arthropoda</taxon>
        <taxon>Hexapoda</taxon>
        <taxon>Insecta</taxon>
        <taxon>Pterygota</taxon>
        <taxon>Neoptera</taxon>
        <taxon>Endopterygota</taxon>
        <taxon>Hymenoptera</taxon>
        <taxon>Cephoidea</taxon>
        <taxon>Cephidae</taxon>
        <taxon>Cephus</taxon>
    </lineage>
</organism>
<feature type="region of interest" description="Disordered" evidence="1">
    <location>
        <begin position="235"/>
        <end position="308"/>
    </location>
</feature>
<feature type="compositionally biased region" description="Basic and acidic residues" evidence="1">
    <location>
        <begin position="1307"/>
        <end position="1318"/>
    </location>
</feature>
<feature type="compositionally biased region" description="Low complexity" evidence="1">
    <location>
        <begin position="1321"/>
        <end position="1336"/>
    </location>
</feature>
<keyword evidence="3" id="KW-1185">Reference proteome</keyword>
<evidence type="ECO:0000256" key="1">
    <source>
        <dbReference type="SAM" id="MobiDB-lite"/>
    </source>
</evidence>
<dbReference type="GeneID" id="107265149"/>
<reference evidence="4" key="1">
    <citation type="submission" date="2025-08" db="UniProtKB">
        <authorList>
            <consortium name="RefSeq"/>
        </authorList>
    </citation>
    <scope>IDENTIFICATION</scope>
</reference>
<feature type="compositionally biased region" description="Polar residues" evidence="1">
    <location>
        <begin position="344"/>
        <end position="354"/>
    </location>
</feature>
<sequence>MNTMTFVIRILMILTISAFARGDFLMGGHLDNKDSSSVTKTNNENGVLSGIADLDLDLTAEESAASPTALIPDGLPRYRIPGLFAFNGGKPFSLEKDPITGKIDFEKAPPLKALNYTEYEGEEEEDAELDANEDNISKNNDNLYKKNIDRKDNPNTRPNEINPYSPSFHDFLNLPVHYTSDKYSKEKYPLISSSYANTKVQSGLKSYNTYNHRTYPEPTKKPALYFTTHATYLPKTTTTKQPPTMSSSTETTTVKSTSAPTSTHTRPTTTTVSTTTTTTTTTTTPPPTTTVSTTRTTKPTTTVPPRVTTWKPSTTIRVTDEESHDYEDEILPFKPMPDYGKKPSSASQGSQSIPKPQFGGSFFMGDEYDDGYDYDISEEGNQDYTHTKDKMNPPSQTSPSVTTFLSSSTFPTTSTTTSTTSAPSTTITSTTFQSLSATPGVSTPVMDEPTRRNDTTDVKDDIEEEKEVPLKKPVMEVMGQIPVTSLPLGVNHPPKPIYENSKGRPYVSFGNAKPMEDSVPNLDQGLSYQNGLHRRPVESASNVIVPPDQDTVSFVLGNKQNVDGGHYIGTAIRENPYGTKNEAPFRPIFSGVAQVNRPGQGNRQTVFMQNPPVALPSVASSESKPPAVPSQQWQTPPEATQKLSIVNEIEPSNPGQGTLSSFSGIRVPSQEQQAPLDNSWNVPDNTVFYDKLQETQQKQQQHLQQQQQHLQQQQQQQQQHLQQKQQQDLQQQHLQQQQQQQYQQQQQKQQYEQQQYQQQQQQYLQQQQLLNESENTEQNKENQEVENEEYDTKRVGVNSGYVVFPGKTQDGPVEEHVIIINESDGSVQELPPTMKGTLSTPAAASNGLPQLSESLTPPEVPKPGSSFEPPRGRPPYYSAIRQRIPPHSKPSTSDSFKRPLPYDPNLPNILPQFRPNAKTSHGHRGAELIGTIPARPPYGPPSRPRQPLLSRTPPPPAPPPPPPYLQRLSPPPPPIHALRLSSSSPSTVIDREGSSEQDVPFKRFRVPPANLGQSDRFQDSRIVGQKLRLEGQQTGERFSAEPPLIPPRPIMTNRRSDVPRIATLQMIQQRGGLEERIVRPNMPPPFKVNFDTDKGDKEDDEIESELGPDNETNGDVSSTEEDTDHRRPVYVVYPVNSAVNIQNDDSQDKDESVVVGTRGPNRPLPPDTLPVAEEDSDDDHNTDYAPVLPPRRHYPGPAIASDFPYPLERPDPSFLNVRETPLLVPSKDPKTSTKEPAESSSEIKDDDRDTSVNVIPYLQDYVPFSAKKSDSVISATLHRSPVSTMVTPIAYAYTPTIKASPYPTSEIHVEDKDMDKKAVLPSQQPSSSSSSAPSPQNFMAPFMASLSAEAPSKNGWSVVVKPGSTERNRSDTDKEAESRDTTENETQTEKTEFDPENFKPQLFGGFKPIYEFPVDDAERDAATMPATRTES</sequence>
<dbReference type="GO" id="GO:0005829">
    <property type="term" value="C:cytosol"/>
    <property type="evidence" value="ECO:0007669"/>
    <property type="project" value="TreeGrafter"/>
</dbReference>
<dbReference type="KEGG" id="ccin:107265149"/>
<feature type="region of interest" description="Disordered" evidence="1">
    <location>
        <begin position="1077"/>
        <end position="1251"/>
    </location>
</feature>
<feature type="region of interest" description="Disordered" evidence="1">
    <location>
        <begin position="616"/>
        <end position="638"/>
    </location>
</feature>
<gene>
    <name evidence="4" type="primary">LOC107265149</name>
</gene>
<feature type="compositionally biased region" description="Basic and acidic residues" evidence="1">
    <location>
        <begin position="143"/>
        <end position="154"/>
    </location>
</feature>
<feature type="compositionally biased region" description="Polar residues" evidence="1">
    <location>
        <begin position="155"/>
        <end position="164"/>
    </location>
</feature>
<feature type="compositionally biased region" description="Acidic residues" evidence="1">
    <location>
        <begin position="123"/>
        <end position="133"/>
    </location>
</feature>
<feature type="compositionally biased region" description="Polar residues" evidence="1">
    <location>
        <begin position="618"/>
        <end position="638"/>
    </location>
</feature>
<evidence type="ECO:0000313" key="3">
    <source>
        <dbReference type="Proteomes" id="UP000694920"/>
    </source>
</evidence>
<evidence type="ECO:0000313" key="4">
    <source>
        <dbReference type="RefSeq" id="XP_015589758.1"/>
    </source>
</evidence>
<dbReference type="GO" id="GO:0004672">
    <property type="term" value="F:protein kinase activity"/>
    <property type="evidence" value="ECO:0007669"/>
    <property type="project" value="TreeGrafter"/>
</dbReference>
<protein>
    <submittedName>
        <fullName evidence="4">Uncharacterized protein LOC107265149 isoform X1</fullName>
    </submittedName>
</protein>
<feature type="region of interest" description="Disordered" evidence="1">
    <location>
        <begin position="123"/>
        <end position="164"/>
    </location>
</feature>
<accession>A0AAJ7FFU8</accession>
<feature type="compositionally biased region" description="Acidic residues" evidence="1">
    <location>
        <begin position="366"/>
        <end position="381"/>
    </location>
</feature>
<dbReference type="GO" id="GO:0046330">
    <property type="term" value="P:positive regulation of JNK cascade"/>
    <property type="evidence" value="ECO:0007669"/>
    <property type="project" value="TreeGrafter"/>
</dbReference>
<feature type="region of interest" description="Disordered" evidence="1">
    <location>
        <begin position="337"/>
        <end position="455"/>
    </location>
</feature>
<dbReference type="InterPro" id="IPR051700">
    <property type="entry name" value="STE20_Ser-Thr_kinase"/>
</dbReference>
<dbReference type="PANTHER" id="PTHR47096">
    <property type="entry name" value="MISSHAPEN LIKE KINASE 1"/>
    <property type="match status" value="1"/>
</dbReference>
<feature type="region of interest" description="Disordered" evidence="1">
    <location>
        <begin position="1033"/>
        <end position="1053"/>
    </location>
</feature>
<keyword evidence="2" id="KW-0732">Signal</keyword>
<feature type="compositionally biased region" description="Pro residues" evidence="1">
    <location>
        <begin position="952"/>
        <end position="975"/>
    </location>
</feature>
<dbReference type="Proteomes" id="UP000694920">
    <property type="component" value="Unplaced"/>
</dbReference>
<proteinExistence type="predicted"/>
<dbReference type="RefSeq" id="XP_015589758.1">
    <property type="nucleotide sequence ID" value="XM_015734272.2"/>
</dbReference>
<feature type="chain" id="PRO_5042552795" evidence="2">
    <location>
        <begin position="23"/>
        <end position="1431"/>
    </location>
</feature>
<feature type="region of interest" description="Disordered" evidence="1">
    <location>
        <begin position="1350"/>
        <end position="1431"/>
    </location>
</feature>
<feature type="compositionally biased region" description="Low complexity" evidence="1">
    <location>
        <begin position="397"/>
        <end position="436"/>
    </location>
</feature>
<feature type="compositionally biased region" description="Acidic residues" evidence="1">
    <location>
        <begin position="1098"/>
        <end position="1108"/>
    </location>
</feature>
<feature type="compositionally biased region" description="Pro residues" evidence="1">
    <location>
        <begin position="934"/>
        <end position="944"/>
    </location>
</feature>
<feature type="compositionally biased region" description="Polar residues" evidence="1">
    <location>
        <begin position="836"/>
        <end position="855"/>
    </location>
</feature>
<feature type="signal peptide" evidence="2">
    <location>
        <begin position="1"/>
        <end position="22"/>
    </location>
</feature>
<feature type="compositionally biased region" description="Basic and acidic residues" evidence="1">
    <location>
        <begin position="1227"/>
        <end position="1250"/>
    </location>
</feature>
<feature type="region of interest" description="Disordered" evidence="1">
    <location>
        <begin position="774"/>
        <end position="793"/>
    </location>
</feature>
<feature type="region of interest" description="Disordered" evidence="1">
    <location>
        <begin position="1295"/>
        <end position="1338"/>
    </location>
</feature>
<evidence type="ECO:0000256" key="2">
    <source>
        <dbReference type="SAM" id="SignalP"/>
    </source>
</evidence>
<feature type="compositionally biased region" description="Basic and acidic residues" evidence="1">
    <location>
        <begin position="1364"/>
        <end position="1397"/>
    </location>
</feature>
<dbReference type="PANTHER" id="PTHR47096:SF2">
    <property type="entry name" value="NIK-RELATED PROTEIN KINASE"/>
    <property type="match status" value="1"/>
</dbReference>
<feature type="region of interest" description="Disordered" evidence="1">
    <location>
        <begin position="827"/>
        <end position="1000"/>
    </location>
</feature>